<evidence type="ECO:0000256" key="6">
    <source>
        <dbReference type="PROSITE-ProRule" id="PRU01240"/>
    </source>
</evidence>
<dbReference type="InterPro" id="IPR000209">
    <property type="entry name" value="Peptidase_S8/S53_dom"/>
</dbReference>
<keyword evidence="5" id="KW-0720">Serine protease</keyword>
<organism evidence="10 11">
    <name type="scientific">Taxus chinensis</name>
    <name type="common">Chinese yew</name>
    <name type="synonym">Taxus wallichiana var. chinensis</name>
    <dbReference type="NCBI Taxonomy" id="29808"/>
    <lineage>
        <taxon>Eukaryota</taxon>
        <taxon>Viridiplantae</taxon>
        <taxon>Streptophyta</taxon>
        <taxon>Embryophyta</taxon>
        <taxon>Tracheophyta</taxon>
        <taxon>Spermatophyta</taxon>
        <taxon>Pinopsida</taxon>
        <taxon>Pinidae</taxon>
        <taxon>Conifers II</taxon>
        <taxon>Cupressales</taxon>
        <taxon>Taxaceae</taxon>
        <taxon>Taxus</taxon>
    </lineage>
</organism>
<evidence type="ECO:0000259" key="8">
    <source>
        <dbReference type="Pfam" id="PF00082"/>
    </source>
</evidence>
<keyword evidence="11" id="KW-1185">Reference proteome</keyword>
<dbReference type="PROSITE" id="PS51892">
    <property type="entry name" value="SUBTILASE"/>
    <property type="match status" value="1"/>
</dbReference>
<sequence length="337" mass="36059">MAAPFRFGLALFATLLALSTVMSEHVRRKPYIIHMSKSMKPKHFSLHEHWYASLINEVTSGSDEHRSLLLYTYDILLHGFAAKLTSAEALALETREGCLAVIPSSISQLHTTHSPQFLGLNNQYNNLWPRSRYGKDVIVGVVDSGIWPESESFGARYFFKGYEARYGSLDKSEYKSTRDTIGHGTHTASTVAGSLVAVSGIANGTAIGMAPLARLAVNKAVWGPAGRGDESDIVAAMEKAVADGVDIISMSLGSYDRPFYRDSSAIAAFKAIQKGVFVSISAGNSGPRYSSVTNTAPWMTTVGASSIDRELGGGSSAVGNSVRAPIVAAFSSRGPTQ</sequence>
<keyword evidence="4" id="KW-0378">Hydrolase</keyword>
<dbReference type="Gene3D" id="3.30.70.80">
    <property type="entry name" value="Peptidase S8 propeptide/proteinase inhibitor I9"/>
    <property type="match status" value="1"/>
</dbReference>
<dbReference type="InterPro" id="IPR045051">
    <property type="entry name" value="SBT"/>
</dbReference>
<keyword evidence="3 7" id="KW-0732">Signal</keyword>
<dbReference type="Pfam" id="PF00082">
    <property type="entry name" value="Peptidase_S8"/>
    <property type="match status" value="1"/>
</dbReference>
<name>A0AA38FL72_TAXCH</name>
<feature type="domain" description="Inhibitor I9" evidence="9">
    <location>
        <begin position="31"/>
        <end position="110"/>
    </location>
</feature>
<evidence type="ECO:0000313" key="10">
    <source>
        <dbReference type="EMBL" id="KAH9306227.1"/>
    </source>
</evidence>
<dbReference type="InterPro" id="IPR036852">
    <property type="entry name" value="Peptidase_S8/S53_dom_sf"/>
</dbReference>
<dbReference type="GO" id="GO:0004252">
    <property type="term" value="F:serine-type endopeptidase activity"/>
    <property type="evidence" value="ECO:0007669"/>
    <property type="project" value="InterPro"/>
</dbReference>
<evidence type="ECO:0000259" key="9">
    <source>
        <dbReference type="Pfam" id="PF05922"/>
    </source>
</evidence>
<dbReference type="PANTHER" id="PTHR10795">
    <property type="entry name" value="PROPROTEIN CONVERTASE SUBTILISIN/KEXIN"/>
    <property type="match status" value="1"/>
</dbReference>
<gene>
    <name evidence="10" type="ORF">KI387_010631</name>
</gene>
<dbReference type="Pfam" id="PF05922">
    <property type="entry name" value="Inhibitor_I9"/>
    <property type="match status" value="1"/>
</dbReference>
<protein>
    <submittedName>
        <fullName evidence="10">Uncharacterized protein</fullName>
    </submittedName>
</protein>
<dbReference type="InterPro" id="IPR010259">
    <property type="entry name" value="S8pro/Inhibitor_I9"/>
</dbReference>
<dbReference type="PRINTS" id="PR00723">
    <property type="entry name" value="SUBTILISIN"/>
</dbReference>
<reference evidence="10 11" key="1">
    <citation type="journal article" date="2021" name="Nat. Plants">
        <title>The Taxus genome provides insights into paclitaxel biosynthesis.</title>
        <authorList>
            <person name="Xiong X."/>
            <person name="Gou J."/>
            <person name="Liao Q."/>
            <person name="Li Y."/>
            <person name="Zhou Q."/>
            <person name="Bi G."/>
            <person name="Li C."/>
            <person name="Du R."/>
            <person name="Wang X."/>
            <person name="Sun T."/>
            <person name="Guo L."/>
            <person name="Liang H."/>
            <person name="Lu P."/>
            <person name="Wu Y."/>
            <person name="Zhang Z."/>
            <person name="Ro D.K."/>
            <person name="Shang Y."/>
            <person name="Huang S."/>
            <person name="Yan J."/>
        </authorList>
    </citation>
    <scope>NUCLEOTIDE SEQUENCE [LARGE SCALE GENOMIC DNA]</scope>
    <source>
        <strain evidence="10">Ta-2019</strain>
    </source>
</reference>
<feature type="chain" id="PRO_5041283466" evidence="7">
    <location>
        <begin position="24"/>
        <end position="337"/>
    </location>
</feature>
<evidence type="ECO:0000256" key="4">
    <source>
        <dbReference type="ARBA" id="ARBA00022801"/>
    </source>
</evidence>
<comment type="caution">
    <text evidence="6">Lacks conserved residue(s) required for the propagation of feature annotation.</text>
</comment>
<evidence type="ECO:0000256" key="5">
    <source>
        <dbReference type="ARBA" id="ARBA00022825"/>
    </source>
</evidence>
<dbReference type="AlphaFoldDB" id="A0AA38FL72"/>
<dbReference type="Proteomes" id="UP000824469">
    <property type="component" value="Unassembled WGS sequence"/>
</dbReference>
<proteinExistence type="inferred from homology"/>
<dbReference type="InterPro" id="IPR037045">
    <property type="entry name" value="S8pro/Inhibitor_I9_sf"/>
</dbReference>
<dbReference type="Gene3D" id="3.40.50.200">
    <property type="entry name" value="Peptidase S8/S53 domain"/>
    <property type="match status" value="1"/>
</dbReference>
<accession>A0AA38FL72</accession>
<evidence type="ECO:0000313" key="11">
    <source>
        <dbReference type="Proteomes" id="UP000824469"/>
    </source>
</evidence>
<comment type="similarity">
    <text evidence="1 6">Belongs to the peptidase S8 family.</text>
</comment>
<dbReference type="GO" id="GO:0006508">
    <property type="term" value="P:proteolysis"/>
    <property type="evidence" value="ECO:0007669"/>
    <property type="project" value="UniProtKB-KW"/>
</dbReference>
<feature type="signal peptide" evidence="7">
    <location>
        <begin position="1"/>
        <end position="23"/>
    </location>
</feature>
<feature type="non-terminal residue" evidence="10">
    <location>
        <position position="337"/>
    </location>
</feature>
<dbReference type="OMA" id="CNTILAP"/>
<dbReference type="SUPFAM" id="SSF52743">
    <property type="entry name" value="Subtilisin-like"/>
    <property type="match status" value="1"/>
</dbReference>
<dbReference type="EMBL" id="JAHRHJ020000008">
    <property type="protein sequence ID" value="KAH9306227.1"/>
    <property type="molecule type" value="Genomic_DNA"/>
</dbReference>
<feature type="domain" description="Peptidase S8/S53" evidence="8">
    <location>
        <begin position="134"/>
        <end position="336"/>
    </location>
</feature>
<keyword evidence="2" id="KW-0645">Protease</keyword>
<evidence type="ECO:0000256" key="7">
    <source>
        <dbReference type="SAM" id="SignalP"/>
    </source>
</evidence>
<dbReference type="FunFam" id="3.30.70.80:FF:000003">
    <property type="entry name" value="Subtilisin-like protease SBT1.9"/>
    <property type="match status" value="1"/>
</dbReference>
<comment type="caution">
    <text evidence="10">The sequence shown here is derived from an EMBL/GenBank/DDBJ whole genome shotgun (WGS) entry which is preliminary data.</text>
</comment>
<dbReference type="InterPro" id="IPR015500">
    <property type="entry name" value="Peptidase_S8_subtilisin-rel"/>
</dbReference>
<evidence type="ECO:0000256" key="2">
    <source>
        <dbReference type="ARBA" id="ARBA00022670"/>
    </source>
</evidence>
<evidence type="ECO:0000256" key="1">
    <source>
        <dbReference type="ARBA" id="ARBA00011073"/>
    </source>
</evidence>
<evidence type="ECO:0000256" key="3">
    <source>
        <dbReference type="ARBA" id="ARBA00022729"/>
    </source>
</evidence>